<dbReference type="InterPro" id="IPR017871">
    <property type="entry name" value="ABC_transporter-like_CS"/>
</dbReference>
<evidence type="ECO:0000256" key="3">
    <source>
        <dbReference type="ARBA" id="ARBA00022448"/>
    </source>
</evidence>
<protein>
    <submittedName>
        <fullName evidence="9">Oligopeptide/dipeptide ABC transporter ATP-binding protein</fullName>
    </submittedName>
</protein>
<dbReference type="Gene3D" id="3.40.50.300">
    <property type="entry name" value="P-loop containing nucleotide triphosphate hydrolases"/>
    <property type="match status" value="1"/>
</dbReference>
<organism evidence="9 10">
    <name type="scientific">Rhizobium rhizoryzae</name>
    <dbReference type="NCBI Taxonomy" id="451876"/>
    <lineage>
        <taxon>Bacteria</taxon>
        <taxon>Pseudomonadati</taxon>
        <taxon>Pseudomonadota</taxon>
        <taxon>Alphaproteobacteria</taxon>
        <taxon>Hyphomicrobiales</taxon>
        <taxon>Rhizobiaceae</taxon>
        <taxon>Rhizobium/Agrobacterium group</taxon>
        <taxon>Rhizobium</taxon>
    </lineage>
</organism>
<gene>
    <name evidence="9" type="ORF">GGQ72_004196</name>
</gene>
<keyword evidence="10" id="KW-1185">Reference proteome</keyword>
<evidence type="ECO:0000256" key="6">
    <source>
        <dbReference type="ARBA" id="ARBA00022840"/>
    </source>
</evidence>
<dbReference type="RefSeq" id="WP_165130675.1">
    <property type="nucleotide sequence ID" value="NZ_CP049249.1"/>
</dbReference>
<dbReference type="GO" id="GO:0005886">
    <property type="term" value="C:plasma membrane"/>
    <property type="evidence" value="ECO:0007669"/>
    <property type="project" value="UniProtKB-SubCell"/>
</dbReference>
<keyword evidence="7" id="KW-0472">Membrane</keyword>
<dbReference type="GO" id="GO:0055085">
    <property type="term" value="P:transmembrane transport"/>
    <property type="evidence" value="ECO:0007669"/>
    <property type="project" value="UniProtKB-ARBA"/>
</dbReference>
<evidence type="ECO:0000259" key="8">
    <source>
        <dbReference type="PROSITE" id="PS50893"/>
    </source>
</evidence>
<evidence type="ECO:0000313" key="9">
    <source>
        <dbReference type="EMBL" id="MBB4145631.1"/>
    </source>
</evidence>
<dbReference type="SMART" id="SM00382">
    <property type="entry name" value="AAA"/>
    <property type="match status" value="1"/>
</dbReference>
<dbReference type="GO" id="GO:0016887">
    <property type="term" value="F:ATP hydrolysis activity"/>
    <property type="evidence" value="ECO:0007669"/>
    <property type="project" value="InterPro"/>
</dbReference>
<reference evidence="9 10" key="1">
    <citation type="submission" date="2020-08" db="EMBL/GenBank/DDBJ databases">
        <title>Genomic Encyclopedia of Type Strains, Phase IV (KMG-IV): sequencing the most valuable type-strain genomes for metagenomic binning, comparative biology and taxonomic classification.</title>
        <authorList>
            <person name="Goeker M."/>
        </authorList>
    </citation>
    <scope>NUCLEOTIDE SEQUENCE [LARGE SCALE GENOMIC DNA]</scope>
    <source>
        <strain evidence="9 10">DSM 29514</strain>
    </source>
</reference>
<sequence>MAQTEQNLLLDIDRMSVALGPPGKRVRIVRDVSLEIAPGRITCVVGESGSGKSVFAMSLMRLMSDDISEMTAEKALFEGQDLKTLTERDMLKLRGSRIAMIFQEPMTSLNPVFTIGDQIAEAVQLHQKVSAAEARQKALAALQSVHIPAAERRLDAYPHELSGGMRQRVMIAMALACEPSLLIADEPTTALDVTIQAQILALLMELRERSGMGILFITHNLGVVSEIADDVAVMYAGRIVERAPAASLFTDAQHPYTLALLAAMPHLGATVERLEPILGRMPPPWEEELGCRFAPRCPFAAPECAKLPPLREIGVDHHVACWRAPVEDLA</sequence>
<keyword evidence="3" id="KW-0813">Transport</keyword>
<dbReference type="Proteomes" id="UP000519897">
    <property type="component" value="Unassembled WGS sequence"/>
</dbReference>
<dbReference type="Pfam" id="PF08352">
    <property type="entry name" value="oligo_HPY"/>
    <property type="match status" value="1"/>
</dbReference>
<dbReference type="CDD" id="cd03257">
    <property type="entry name" value="ABC_NikE_OppD_transporters"/>
    <property type="match status" value="1"/>
</dbReference>
<dbReference type="InterPro" id="IPR050388">
    <property type="entry name" value="ABC_Ni/Peptide_Import"/>
</dbReference>
<accession>A0A7W6LM60</accession>
<keyword evidence="4" id="KW-1003">Cell membrane</keyword>
<dbReference type="InterPro" id="IPR003439">
    <property type="entry name" value="ABC_transporter-like_ATP-bd"/>
</dbReference>
<feature type="domain" description="ABC transporter" evidence="8">
    <location>
        <begin position="10"/>
        <end position="261"/>
    </location>
</feature>
<evidence type="ECO:0000256" key="1">
    <source>
        <dbReference type="ARBA" id="ARBA00004417"/>
    </source>
</evidence>
<dbReference type="PROSITE" id="PS00211">
    <property type="entry name" value="ABC_TRANSPORTER_1"/>
    <property type="match status" value="1"/>
</dbReference>
<keyword evidence="5" id="KW-0547">Nucleotide-binding</keyword>
<dbReference type="GO" id="GO:0005524">
    <property type="term" value="F:ATP binding"/>
    <property type="evidence" value="ECO:0007669"/>
    <property type="project" value="UniProtKB-KW"/>
</dbReference>
<comment type="caution">
    <text evidence="9">The sequence shown here is derived from an EMBL/GenBank/DDBJ whole genome shotgun (WGS) entry which is preliminary data.</text>
</comment>
<dbReference type="SUPFAM" id="SSF52540">
    <property type="entry name" value="P-loop containing nucleoside triphosphate hydrolases"/>
    <property type="match status" value="1"/>
</dbReference>
<dbReference type="AlphaFoldDB" id="A0A7W6LM60"/>
<comment type="similarity">
    <text evidence="2">Belongs to the ABC transporter superfamily.</text>
</comment>
<name>A0A7W6LM60_9HYPH</name>
<dbReference type="FunFam" id="3.40.50.300:FF:000016">
    <property type="entry name" value="Oligopeptide ABC transporter ATP-binding component"/>
    <property type="match status" value="1"/>
</dbReference>
<keyword evidence="6 9" id="KW-0067">ATP-binding</keyword>
<evidence type="ECO:0000256" key="2">
    <source>
        <dbReference type="ARBA" id="ARBA00005417"/>
    </source>
</evidence>
<evidence type="ECO:0000256" key="7">
    <source>
        <dbReference type="ARBA" id="ARBA00023136"/>
    </source>
</evidence>
<dbReference type="InterPro" id="IPR027417">
    <property type="entry name" value="P-loop_NTPase"/>
</dbReference>
<dbReference type="Pfam" id="PF00005">
    <property type="entry name" value="ABC_tran"/>
    <property type="match status" value="1"/>
</dbReference>
<dbReference type="InterPro" id="IPR003593">
    <property type="entry name" value="AAA+_ATPase"/>
</dbReference>
<evidence type="ECO:0000256" key="4">
    <source>
        <dbReference type="ARBA" id="ARBA00022475"/>
    </source>
</evidence>
<evidence type="ECO:0000256" key="5">
    <source>
        <dbReference type="ARBA" id="ARBA00022741"/>
    </source>
</evidence>
<dbReference type="InterPro" id="IPR013563">
    <property type="entry name" value="Oligopep_ABC_C"/>
</dbReference>
<dbReference type="GO" id="GO:0015833">
    <property type="term" value="P:peptide transport"/>
    <property type="evidence" value="ECO:0007669"/>
    <property type="project" value="InterPro"/>
</dbReference>
<dbReference type="NCBIfam" id="TIGR01727">
    <property type="entry name" value="oligo_HPY"/>
    <property type="match status" value="1"/>
</dbReference>
<dbReference type="EMBL" id="JACIEC010000009">
    <property type="protein sequence ID" value="MBB4145631.1"/>
    <property type="molecule type" value="Genomic_DNA"/>
</dbReference>
<evidence type="ECO:0000313" key="10">
    <source>
        <dbReference type="Proteomes" id="UP000519897"/>
    </source>
</evidence>
<dbReference type="PANTHER" id="PTHR43297">
    <property type="entry name" value="OLIGOPEPTIDE TRANSPORT ATP-BINDING PROTEIN APPD"/>
    <property type="match status" value="1"/>
</dbReference>
<dbReference type="PANTHER" id="PTHR43297:SF2">
    <property type="entry name" value="DIPEPTIDE TRANSPORT ATP-BINDING PROTEIN DPPD"/>
    <property type="match status" value="1"/>
</dbReference>
<comment type="subcellular location">
    <subcellularLocation>
        <location evidence="1">Cell inner membrane</location>
        <topology evidence="1">Peripheral membrane protein</topology>
    </subcellularLocation>
</comment>
<dbReference type="PROSITE" id="PS50893">
    <property type="entry name" value="ABC_TRANSPORTER_2"/>
    <property type="match status" value="1"/>
</dbReference>
<proteinExistence type="inferred from homology"/>